<dbReference type="AlphaFoldDB" id="A0A2Z7BX38"/>
<feature type="compositionally biased region" description="Gly residues" evidence="1">
    <location>
        <begin position="549"/>
        <end position="561"/>
    </location>
</feature>
<dbReference type="EMBL" id="KV003341">
    <property type="protein sequence ID" value="KZV36615.1"/>
    <property type="molecule type" value="Genomic_DNA"/>
</dbReference>
<proteinExistence type="predicted"/>
<evidence type="ECO:0000256" key="1">
    <source>
        <dbReference type="SAM" id="MobiDB-lite"/>
    </source>
</evidence>
<gene>
    <name evidence="2" type="ORF">F511_35303</name>
</gene>
<evidence type="ECO:0000313" key="3">
    <source>
        <dbReference type="Proteomes" id="UP000250235"/>
    </source>
</evidence>
<reference evidence="2 3" key="1">
    <citation type="journal article" date="2015" name="Proc. Natl. Acad. Sci. U.S.A.">
        <title>The resurrection genome of Boea hygrometrica: A blueprint for survival of dehydration.</title>
        <authorList>
            <person name="Xiao L."/>
            <person name="Yang G."/>
            <person name="Zhang L."/>
            <person name="Yang X."/>
            <person name="Zhao S."/>
            <person name="Ji Z."/>
            <person name="Zhou Q."/>
            <person name="Hu M."/>
            <person name="Wang Y."/>
            <person name="Chen M."/>
            <person name="Xu Y."/>
            <person name="Jin H."/>
            <person name="Xiao X."/>
            <person name="Hu G."/>
            <person name="Bao F."/>
            <person name="Hu Y."/>
            <person name="Wan P."/>
            <person name="Li L."/>
            <person name="Deng X."/>
            <person name="Kuang T."/>
            <person name="Xiang C."/>
            <person name="Zhu J.K."/>
            <person name="Oliver M.J."/>
            <person name="He Y."/>
        </authorList>
    </citation>
    <scope>NUCLEOTIDE SEQUENCE [LARGE SCALE GENOMIC DNA]</scope>
    <source>
        <strain evidence="3">cv. XS01</strain>
    </source>
</reference>
<organism evidence="2 3">
    <name type="scientific">Dorcoceras hygrometricum</name>
    <dbReference type="NCBI Taxonomy" id="472368"/>
    <lineage>
        <taxon>Eukaryota</taxon>
        <taxon>Viridiplantae</taxon>
        <taxon>Streptophyta</taxon>
        <taxon>Embryophyta</taxon>
        <taxon>Tracheophyta</taxon>
        <taxon>Spermatophyta</taxon>
        <taxon>Magnoliopsida</taxon>
        <taxon>eudicotyledons</taxon>
        <taxon>Gunneridae</taxon>
        <taxon>Pentapetalae</taxon>
        <taxon>asterids</taxon>
        <taxon>lamiids</taxon>
        <taxon>Lamiales</taxon>
        <taxon>Gesneriaceae</taxon>
        <taxon>Didymocarpoideae</taxon>
        <taxon>Trichosporeae</taxon>
        <taxon>Loxocarpinae</taxon>
        <taxon>Dorcoceras</taxon>
    </lineage>
</organism>
<keyword evidence="3" id="KW-1185">Reference proteome</keyword>
<feature type="region of interest" description="Disordered" evidence="1">
    <location>
        <begin position="521"/>
        <end position="587"/>
    </location>
</feature>
<protein>
    <submittedName>
        <fullName evidence="2">Toll-Interleukin-Resistance domain-containing protein</fullName>
    </submittedName>
</protein>
<name>A0A2Z7BX38_9LAMI</name>
<accession>A0A2Z7BX38</accession>
<evidence type="ECO:0000313" key="2">
    <source>
        <dbReference type="EMBL" id="KZV36615.1"/>
    </source>
</evidence>
<sequence length="599" mass="66916">MKTVVMEQKRPTSVDDFDTIIEEVIAATEQMESYVLESDSTKDLAMRTVVEEPVATKSDDIKILVAECSPVATDEYVGPLSKVQESSVSPIYEDESMTIEEHLTIIPDGMMLPSLTSAEPTKIKFCSTIEIRGVEDGDWYMKNLPNIAPTDKGKKSLEEPDTIQGHPAREQFQLICGYTDFLILLRENVITEMNSFFHSFSLRTLNAMRTVKDILSKVEKMLSWAETDSLETAIHRRLFIIAKYREVLLRRFLVARRTNLVLVKEGYDRLVCKCIKCVSSNSSSLPARVSITDLSPICLFFKPEQCMDSEPSNVKSWGWYRVCTEVLRYSMFGCLTPVSSFNVCTDIVPVGPVLGVFSIPRRVVDDVSYHYLPPAVSESFNDLRTSMSSIISLQSKESRRLVDSHSKVLDKIKKLETTILDAFYQQNQEFHHLITGMRQEAHNDTNALSLGLKAVCTQTAILSTDQADRKEAKDQKAIIEDMDERLATLRSEQLDFCAQAQENNNNLSSQLGELVAYINRGNDKKGEGSSSRRPQPPPDDQNRPSGGNANRGGGGGGSGGSGRRDDRKGSASKTGSGSSGAGGPYRKNAEWWLYWKNQF</sequence>
<dbReference type="Proteomes" id="UP000250235">
    <property type="component" value="Unassembled WGS sequence"/>
</dbReference>